<dbReference type="AlphaFoldDB" id="A0A391NJ74"/>
<comment type="caution">
    <text evidence="1">The sequence shown here is derived from an EMBL/GenBank/DDBJ whole genome shotgun (WGS) entry which is preliminary data.</text>
</comment>
<sequence>MGKCCFHFNQWLGIGVVLAVIGGLFYQCWIEGASVLQDENGNIVTSEVQGVFLSVCVYEDDICMSDHFIPFLQLSQKIFIHQDIRIY</sequence>
<name>A0A391NJ74_9EUKA</name>
<evidence type="ECO:0000313" key="1">
    <source>
        <dbReference type="EMBL" id="GCA62065.1"/>
    </source>
</evidence>
<evidence type="ECO:0000313" key="2">
    <source>
        <dbReference type="Proteomes" id="UP000265618"/>
    </source>
</evidence>
<protein>
    <submittedName>
        <fullName evidence="1">Uncharacterized protein</fullName>
    </submittedName>
</protein>
<gene>
    <name evidence="1" type="ORF">KIPB_000972</name>
</gene>
<dbReference type="EMBL" id="BDIP01000123">
    <property type="protein sequence ID" value="GCA62065.1"/>
    <property type="molecule type" value="Genomic_DNA"/>
</dbReference>
<organism evidence="1 2">
    <name type="scientific">Kipferlia bialata</name>
    <dbReference type="NCBI Taxonomy" id="797122"/>
    <lineage>
        <taxon>Eukaryota</taxon>
        <taxon>Metamonada</taxon>
        <taxon>Carpediemonas-like organisms</taxon>
        <taxon>Kipferlia</taxon>
    </lineage>
</organism>
<reference evidence="1 2" key="1">
    <citation type="journal article" date="2018" name="PLoS ONE">
        <title>The draft genome of Kipferlia bialata reveals reductive genome evolution in fornicate parasites.</title>
        <authorList>
            <person name="Tanifuji G."/>
            <person name="Takabayashi S."/>
            <person name="Kume K."/>
            <person name="Takagi M."/>
            <person name="Nakayama T."/>
            <person name="Kamikawa R."/>
            <person name="Inagaki Y."/>
            <person name="Hashimoto T."/>
        </authorList>
    </citation>
    <scope>NUCLEOTIDE SEQUENCE [LARGE SCALE GENOMIC DNA]</scope>
    <source>
        <strain evidence="1">NY0173</strain>
    </source>
</reference>
<keyword evidence="2" id="KW-1185">Reference proteome</keyword>
<accession>A0A391NJ74</accession>
<proteinExistence type="predicted"/>
<dbReference type="Proteomes" id="UP000265618">
    <property type="component" value="Unassembled WGS sequence"/>
</dbReference>